<feature type="transmembrane region" description="Helical" evidence="13">
    <location>
        <begin position="432"/>
        <end position="448"/>
    </location>
</feature>
<dbReference type="AlphaFoldDB" id="A0A7M1LDV5"/>
<keyword evidence="9 13" id="KW-0472">Membrane</keyword>
<dbReference type="InterPro" id="IPR001708">
    <property type="entry name" value="YidC/ALB3/OXA1/COX18"/>
</dbReference>
<evidence type="ECO:0000256" key="4">
    <source>
        <dbReference type="ARBA" id="ARBA00022448"/>
    </source>
</evidence>
<accession>A0A7M1LDV5</accession>
<dbReference type="InterPro" id="IPR028055">
    <property type="entry name" value="YidC/Oxa/ALB_C"/>
</dbReference>
<dbReference type="InterPro" id="IPR047196">
    <property type="entry name" value="YidC_ALB_C"/>
</dbReference>
<reference evidence="16 17" key="1">
    <citation type="submission" date="2020-10" db="EMBL/GenBank/DDBJ databases">
        <title>Campylobacter and Helicobacter PacBio genomes.</title>
        <authorList>
            <person name="Lane C."/>
        </authorList>
    </citation>
    <scope>NUCLEOTIDE SEQUENCE [LARGE SCALE GENOMIC DNA]</scope>
    <source>
        <strain evidence="16 17">2016D-0077</strain>
    </source>
</reference>
<dbReference type="InterPro" id="IPR019998">
    <property type="entry name" value="Membr_insert_YidC"/>
</dbReference>
<feature type="domain" description="Membrane insertase YidC N-terminal" evidence="15">
    <location>
        <begin position="262"/>
        <end position="313"/>
    </location>
</feature>
<dbReference type="OrthoDB" id="9780552at2"/>
<dbReference type="GO" id="GO:0005886">
    <property type="term" value="C:plasma membrane"/>
    <property type="evidence" value="ECO:0007669"/>
    <property type="project" value="UniProtKB-SubCell"/>
</dbReference>
<dbReference type="Proteomes" id="UP000594749">
    <property type="component" value="Chromosome"/>
</dbReference>
<evidence type="ECO:0000256" key="10">
    <source>
        <dbReference type="ARBA" id="ARBA00023186"/>
    </source>
</evidence>
<name>A0A7M1LDV5_9BACT</name>
<evidence type="ECO:0000256" key="3">
    <source>
        <dbReference type="ARBA" id="ARBA00015325"/>
    </source>
</evidence>
<dbReference type="GO" id="GO:0015031">
    <property type="term" value="P:protein transport"/>
    <property type="evidence" value="ECO:0007669"/>
    <property type="project" value="UniProtKB-KW"/>
</dbReference>
<comment type="subunit">
    <text evidence="13">Interacts with the Sec translocase complex via SecD. Specifically interacts with transmembrane segments of nascent integral membrane proteins during membrane integration.</text>
</comment>
<evidence type="ECO:0000259" key="14">
    <source>
        <dbReference type="Pfam" id="PF02096"/>
    </source>
</evidence>
<feature type="domain" description="Membrane insertase YidC/Oxa/ALB C-terminal" evidence="14">
    <location>
        <begin position="325"/>
        <end position="504"/>
    </location>
</feature>
<evidence type="ECO:0000313" key="16">
    <source>
        <dbReference type="EMBL" id="QOQ86762.1"/>
    </source>
</evidence>
<evidence type="ECO:0000256" key="9">
    <source>
        <dbReference type="ARBA" id="ARBA00023136"/>
    </source>
</evidence>
<keyword evidence="7 13" id="KW-0653">Protein transport</keyword>
<dbReference type="EMBL" id="CP063078">
    <property type="protein sequence ID" value="QOQ86762.1"/>
    <property type="molecule type" value="Genomic_DNA"/>
</dbReference>
<dbReference type="NCBIfam" id="NF002357">
    <property type="entry name" value="PRK01318.2-4"/>
    <property type="match status" value="1"/>
</dbReference>
<comment type="subcellular location">
    <subcellularLocation>
        <location evidence="1">Cell inner membrane</location>
        <topology evidence="1">Multi-pass membrane protein</topology>
    </subcellularLocation>
    <subcellularLocation>
        <location evidence="13">Cell membrane</location>
        <topology evidence="13">Multi-pass membrane protein</topology>
    </subcellularLocation>
</comment>
<dbReference type="CDD" id="cd20070">
    <property type="entry name" value="5TM_YidC_Alb3"/>
    <property type="match status" value="1"/>
</dbReference>
<feature type="transmembrane region" description="Helical" evidence="13">
    <location>
        <begin position="325"/>
        <end position="345"/>
    </location>
</feature>
<dbReference type="Pfam" id="PF02096">
    <property type="entry name" value="60KD_IMP"/>
    <property type="match status" value="1"/>
</dbReference>
<keyword evidence="4 13" id="KW-0813">Transport</keyword>
<evidence type="ECO:0000256" key="2">
    <source>
        <dbReference type="ARBA" id="ARBA00010527"/>
    </source>
</evidence>
<dbReference type="HAMAP" id="MF_01810">
    <property type="entry name" value="YidC_type1"/>
    <property type="match status" value="1"/>
</dbReference>
<feature type="transmembrane region" description="Helical" evidence="13">
    <location>
        <begin position="12"/>
        <end position="30"/>
    </location>
</feature>
<evidence type="ECO:0000313" key="17">
    <source>
        <dbReference type="Proteomes" id="UP000594749"/>
    </source>
</evidence>
<dbReference type="Gene3D" id="2.70.98.90">
    <property type="match status" value="1"/>
</dbReference>
<feature type="transmembrane region" description="Helical" evidence="13">
    <location>
        <begin position="468"/>
        <end position="489"/>
    </location>
</feature>
<dbReference type="Pfam" id="PF14849">
    <property type="entry name" value="YidC_periplas"/>
    <property type="match status" value="1"/>
</dbReference>
<dbReference type="PRINTS" id="PR01900">
    <property type="entry name" value="YIDCPROTEIN"/>
</dbReference>
<organism evidence="16 17">
    <name type="scientific">Campylobacter corcagiensis</name>
    <dbReference type="NCBI Taxonomy" id="1448857"/>
    <lineage>
        <taxon>Bacteria</taxon>
        <taxon>Pseudomonadati</taxon>
        <taxon>Campylobacterota</taxon>
        <taxon>Epsilonproteobacteria</taxon>
        <taxon>Campylobacterales</taxon>
        <taxon>Campylobacteraceae</taxon>
        <taxon>Campylobacter</taxon>
    </lineage>
</organism>
<feature type="transmembrane region" description="Helical" evidence="13">
    <location>
        <begin position="393"/>
        <end position="412"/>
    </location>
</feature>
<keyword evidence="5 13" id="KW-1003">Cell membrane</keyword>
<evidence type="ECO:0000256" key="13">
    <source>
        <dbReference type="HAMAP-Rule" id="MF_01810"/>
    </source>
</evidence>
<dbReference type="NCBIfam" id="TIGR03592">
    <property type="entry name" value="yidC_oxa1_cterm"/>
    <property type="match status" value="1"/>
</dbReference>
<evidence type="ECO:0000256" key="1">
    <source>
        <dbReference type="ARBA" id="ARBA00004429"/>
    </source>
</evidence>
<dbReference type="GO" id="GO:0051205">
    <property type="term" value="P:protein insertion into membrane"/>
    <property type="evidence" value="ECO:0007669"/>
    <property type="project" value="TreeGrafter"/>
</dbReference>
<evidence type="ECO:0000256" key="12">
    <source>
        <dbReference type="ARBA" id="ARBA00033342"/>
    </source>
</evidence>
<proteinExistence type="inferred from homology"/>
<evidence type="ECO:0000259" key="15">
    <source>
        <dbReference type="Pfam" id="PF14849"/>
    </source>
</evidence>
<dbReference type="NCBIfam" id="TIGR03593">
    <property type="entry name" value="yidC_nterm"/>
    <property type="match status" value="1"/>
</dbReference>
<dbReference type="CDD" id="cd19960">
    <property type="entry name" value="YidC_peri"/>
    <property type="match status" value="1"/>
</dbReference>
<evidence type="ECO:0000256" key="5">
    <source>
        <dbReference type="ARBA" id="ARBA00022475"/>
    </source>
</evidence>
<evidence type="ECO:0000256" key="11">
    <source>
        <dbReference type="ARBA" id="ARBA00033245"/>
    </source>
</evidence>
<dbReference type="InterPro" id="IPR038221">
    <property type="entry name" value="YidC_periplasmic_sf"/>
</dbReference>
<dbReference type="PRINTS" id="PR00701">
    <property type="entry name" value="60KDINNERMP"/>
</dbReference>
<dbReference type="GO" id="GO:0032977">
    <property type="term" value="F:membrane insertase activity"/>
    <property type="evidence" value="ECO:0007669"/>
    <property type="project" value="InterPro"/>
</dbReference>
<keyword evidence="6 13" id="KW-0812">Transmembrane</keyword>
<dbReference type="PANTHER" id="PTHR12428:SF65">
    <property type="entry name" value="CYTOCHROME C OXIDASE ASSEMBLY PROTEIN COX18, MITOCHONDRIAL"/>
    <property type="match status" value="1"/>
</dbReference>
<dbReference type="PANTHER" id="PTHR12428">
    <property type="entry name" value="OXA1"/>
    <property type="match status" value="1"/>
</dbReference>
<keyword evidence="17" id="KW-1185">Reference proteome</keyword>
<comment type="function">
    <text evidence="13">Required for the insertion and/or proper folding and/or complex formation of integral membrane proteins into the membrane. Involved in integration of membrane proteins that insert both dependently and independently of the Sec translocase complex, as well as at least some lipoproteins. Aids folding of multispanning membrane proteins.</text>
</comment>
<dbReference type="InterPro" id="IPR028053">
    <property type="entry name" value="Membr_insert_YidC_N"/>
</dbReference>
<evidence type="ECO:0000256" key="7">
    <source>
        <dbReference type="ARBA" id="ARBA00022927"/>
    </source>
</evidence>
<protein>
    <recommendedName>
        <fullName evidence="3 13">Membrane protein insertase YidC</fullName>
    </recommendedName>
    <alternativeName>
        <fullName evidence="12 13">Foldase YidC</fullName>
    </alternativeName>
    <alternativeName>
        <fullName evidence="11 13">Membrane integrase YidC</fullName>
    </alternativeName>
    <alternativeName>
        <fullName evidence="13">Membrane protein YidC</fullName>
    </alternativeName>
</protein>
<comment type="similarity">
    <text evidence="2 13">Belongs to the OXA1/ALB3/YidC family. Type 1 subfamily.</text>
</comment>
<evidence type="ECO:0000256" key="8">
    <source>
        <dbReference type="ARBA" id="ARBA00022989"/>
    </source>
</evidence>
<evidence type="ECO:0000256" key="6">
    <source>
        <dbReference type="ARBA" id="ARBA00022692"/>
    </source>
</evidence>
<sequence length="524" mass="59550">MIDDNSMQKRAILAIVLTLLFFLGYDYFYLSKFKDTNQTVTSSQYDAPVAKSNVSKKAPVEEQKSVITTINSRYFKATIDELGRFNSFVLNDRIYVDKEGKQLDLIGVNASPLPLEIRFSDQEINKKAFEVPYVANSANLDLTSGDQTVVLTQDLGEVIVKKTITISQKGNYKLDVSLNKDLEYFISSGMRPDILADRMAINGTLLREAEDKSLEVIKDGKVDKGGEVYNDIDIISSFDRYYATVFYSFNSPLNVILNENSNANQVFVSASGDFSVNGFIGPKNKELLKSIDPELIDIIEYGFFTFLAKPMFSFLSYLYNLTGNWGWAIVLMTIIIRLFLAPLTIRGMVSMNKLKDVAPKIKEIQEKYKDNPQKMQQKVMELYRQSGANPMGGCLPILLQIPVFFAVYRVLVNAIELQGAPWILWIDNLADKDPYFILPIIMIFSMWLQQKMTNATFQDPMQEKIMKAMPFIFGIFMAFFAAGLTLYWATNNLLSVLQQAVINRIIKKKKEAEEIKKADKEVLK</sequence>
<keyword evidence="8 13" id="KW-1133">Transmembrane helix</keyword>
<gene>
    <name evidence="13 16" type="primary">yidC</name>
    <name evidence="16" type="ORF">IMC76_05945</name>
</gene>
<keyword evidence="10 13" id="KW-0143">Chaperone</keyword>